<keyword evidence="11" id="KW-1185">Reference proteome</keyword>
<keyword evidence="8" id="KW-0472">Membrane</keyword>
<accession>A0ABS0CXL8</accession>
<dbReference type="InterPro" id="IPR008271">
    <property type="entry name" value="Ser/Thr_kinase_AS"/>
</dbReference>
<dbReference type="CDD" id="cd14014">
    <property type="entry name" value="STKc_PknB_like"/>
    <property type="match status" value="1"/>
</dbReference>
<dbReference type="SUPFAM" id="SSF56112">
    <property type="entry name" value="Protein kinase-like (PK-like)"/>
    <property type="match status" value="1"/>
</dbReference>
<dbReference type="EMBL" id="JADLQX010000026">
    <property type="protein sequence ID" value="MBF6301345.1"/>
    <property type="molecule type" value="Genomic_DNA"/>
</dbReference>
<dbReference type="PROSITE" id="PS50011">
    <property type="entry name" value="PROTEIN_KINASE_DOM"/>
    <property type="match status" value="1"/>
</dbReference>
<dbReference type="InterPro" id="IPR011009">
    <property type="entry name" value="Kinase-like_dom_sf"/>
</dbReference>
<dbReference type="Proteomes" id="UP000702209">
    <property type="component" value="Unassembled WGS sequence"/>
</dbReference>
<evidence type="ECO:0000256" key="2">
    <source>
        <dbReference type="ARBA" id="ARBA00022527"/>
    </source>
</evidence>
<dbReference type="PANTHER" id="PTHR43289">
    <property type="entry name" value="MITOGEN-ACTIVATED PROTEIN KINASE KINASE KINASE 20-RELATED"/>
    <property type="match status" value="1"/>
</dbReference>
<evidence type="ECO:0000256" key="4">
    <source>
        <dbReference type="ARBA" id="ARBA00022741"/>
    </source>
</evidence>
<dbReference type="EC" id="2.7.11.1" evidence="1"/>
<dbReference type="GO" id="GO:0004674">
    <property type="term" value="F:protein serine/threonine kinase activity"/>
    <property type="evidence" value="ECO:0007669"/>
    <property type="project" value="UniProtKB-KW"/>
</dbReference>
<comment type="caution">
    <text evidence="10">The sequence shown here is derived from an EMBL/GenBank/DDBJ whole genome shotgun (WGS) entry which is preliminary data.</text>
</comment>
<sequence>MQPGDVFAGYRIVRRIGAGGMGAVYLAEHPRLPRRDAVKILDPELGADAEFRARFEREAELAARLEHPNVVSIYDRGAEGELLWIAMRYVDGLDAAELVRRGPAVLPAQRAVRIVAAAARGLDAAHRSGLLHRDVKPANILVSTADDGSDAVRITDFGIARSLDAAATLTTTGAVLASFAYAAPEQLTGAPLDHRADIYSLGCTLYEMLTGTVPFGRRTPAATLQAHLYEPPPRPSQANPRLPPAIDEVVARAMAKNPASRYASCGEMADAALRALDAPSNTPVATVFQQAPPPRAHSGLLAFSTGMVALVMIAVLAVVLVRSGGRTGQPVAAPSSTMSPSTTGPVPTTPTASAWGAAAYIVDAFPNLLPADPEGAGYQGMRCALNDDRGAWLHCPAATADGINVNIRCDPSRRPVTYTSDTLGRTDLHEQPWTRPSGSGTVRWATDDLAGFGLLDVAFTDPHRNFCTVSASGGNGGRDVYDRWWIGAPI</sequence>
<dbReference type="Pfam" id="PF00069">
    <property type="entry name" value="Pkinase"/>
    <property type="match status" value="1"/>
</dbReference>
<evidence type="ECO:0000256" key="1">
    <source>
        <dbReference type="ARBA" id="ARBA00012513"/>
    </source>
</evidence>
<dbReference type="PANTHER" id="PTHR43289:SF6">
    <property type="entry name" value="SERINE_THREONINE-PROTEIN KINASE NEKL-3"/>
    <property type="match status" value="1"/>
</dbReference>
<dbReference type="InterPro" id="IPR000719">
    <property type="entry name" value="Prot_kinase_dom"/>
</dbReference>
<keyword evidence="2 10" id="KW-0723">Serine/threonine-protein kinase</keyword>
<keyword evidence="6" id="KW-0067">ATP-binding</keyword>
<keyword evidence="8" id="KW-1133">Transmembrane helix</keyword>
<gene>
    <name evidence="10" type="ORF">IU459_27955</name>
</gene>
<evidence type="ECO:0000256" key="7">
    <source>
        <dbReference type="SAM" id="MobiDB-lite"/>
    </source>
</evidence>
<feature type="compositionally biased region" description="Low complexity" evidence="7">
    <location>
        <begin position="330"/>
        <end position="349"/>
    </location>
</feature>
<organism evidence="10 11">
    <name type="scientific">Nocardia amamiensis</name>
    <dbReference type="NCBI Taxonomy" id="404578"/>
    <lineage>
        <taxon>Bacteria</taxon>
        <taxon>Bacillati</taxon>
        <taxon>Actinomycetota</taxon>
        <taxon>Actinomycetes</taxon>
        <taxon>Mycobacteriales</taxon>
        <taxon>Nocardiaceae</taxon>
        <taxon>Nocardia</taxon>
    </lineage>
</organism>
<keyword evidence="8" id="KW-0812">Transmembrane</keyword>
<evidence type="ECO:0000256" key="6">
    <source>
        <dbReference type="ARBA" id="ARBA00022840"/>
    </source>
</evidence>
<protein>
    <recommendedName>
        <fullName evidence="1">non-specific serine/threonine protein kinase</fullName>
        <ecNumber evidence="1">2.7.11.1</ecNumber>
    </recommendedName>
</protein>
<evidence type="ECO:0000256" key="5">
    <source>
        <dbReference type="ARBA" id="ARBA00022777"/>
    </source>
</evidence>
<dbReference type="SMART" id="SM00220">
    <property type="entry name" value="S_TKc"/>
    <property type="match status" value="1"/>
</dbReference>
<keyword evidence="4" id="KW-0547">Nucleotide-binding</keyword>
<dbReference type="PROSITE" id="PS00108">
    <property type="entry name" value="PROTEIN_KINASE_ST"/>
    <property type="match status" value="1"/>
</dbReference>
<evidence type="ECO:0000259" key="9">
    <source>
        <dbReference type="PROSITE" id="PS50011"/>
    </source>
</evidence>
<dbReference type="Gene3D" id="1.10.510.10">
    <property type="entry name" value="Transferase(Phosphotransferase) domain 1"/>
    <property type="match status" value="1"/>
</dbReference>
<keyword evidence="5 10" id="KW-0418">Kinase</keyword>
<dbReference type="RefSeq" id="WP_195132632.1">
    <property type="nucleotide sequence ID" value="NZ_JADLQX010000026.1"/>
</dbReference>
<reference evidence="10 11" key="1">
    <citation type="submission" date="2020-10" db="EMBL/GenBank/DDBJ databases">
        <title>Identification of Nocardia species via Next-generation sequencing and recognition of intraspecies genetic diversity.</title>
        <authorList>
            <person name="Li P."/>
            <person name="Li P."/>
            <person name="Lu B."/>
        </authorList>
    </citation>
    <scope>NUCLEOTIDE SEQUENCE [LARGE SCALE GENOMIC DNA]</scope>
    <source>
        <strain evidence="10 11">BJ06-0157</strain>
    </source>
</reference>
<name>A0ABS0CXL8_9NOCA</name>
<evidence type="ECO:0000256" key="8">
    <source>
        <dbReference type="SAM" id="Phobius"/>
    </source>
</evidence>
<keyword evidence="3" id="KW-0808">Transferase</keyword>
<evidence type="ECO:0000313" key="11">
    <source>
        <dbReference type="Proteomes" id="UP000702209"/>
    </source>
</evidence>
<dbReference type="Gene3D" id="3.30.200.20">
    <property type="entry name" value="Phosphorylase Kinase, domain 1"/>
    <property type="match status" value="1"/>
</dbReference>
<evidence type="ECO:0000256" key="3">
    <source>
        <dbReference type="ARBA" id="ARBA00022679"/>
    </source>
</evidence>
<feature type="transmembrane region" description="Helical" evidence="8">
    <location>
        <begin position="300"/>
        <end position="321"/>
    </location>
</feature>
<proteinExistence type="predicted"/>
<feature type="region of interest" description="Disordered" evidence="7">
    <location>
        <begin position="327"/>
        <end position="349"/>
    </location>
</feature>
<evidence type="ECO:0000313" key="10">
    <source>
        <dbReference type="EMBL" id="MBF6301345.1"/>
    </source>
</evidence>
<feature type="domain" description="Protein kinase" evidence="9">
    <location>
        <begin position="10"/>
        <end position="273"/>
    </location>
</feature>